<dbReference type="InterPro" id="IPR004843">
    <property type="entry name" value="Calcineurin-like_PHP"/>
</dbReference>
<sequence length="405" mass="47182">MMIQFIPFILQFFLILFYIPCSLTGEMQGSTSLKLIVTADTQYHFMCENMNFQCKAISRNCRDENDFPMNLELDRKVNVTIQAALEKCIALESRYANRVQRRSILDLIEQHNKTVKGLIINGDLTNFGHTHQLEEFKKGWIDYFPVPVYVGLGNHDYQNNVNDCVLNYCAHTMLSWFTTFTRKHSIYPDIHRKTNGFSEDYKGSLAYTERICDGTGKVCVFMIQLNNAIDYTVKIDAFIARYELTSPLEYLKKELDLIVDSGIPILINVHQCEGLSRRKLRSFLESFIGNNQAKNPKIAVLFGHMHRYHEIYYYCMHDQRVPFIYAGSVPNNRFSILEFLENKGYITGYSALDPLVYKDQTLKEHKRLELFGDCLQSPHVEFSKTFLHILQEMLANNRTVPLDYQ</sequence>
<proteinExistence type="predicted"/>
<gene>
    <name evidence="3" type="ORF">CBOVIS_LOCUS2492</name>
</gene>
<feature type="signal peptide" evidence="1">
    <location>
        <begin position="1"/>
        <end position="24"/>
    </location>
</feature>
<keyword evidence="4" id="KW-1185">Reference proteome</keyword>
<comment type="caution">
    <text evidence="3">The sequence shown here is derived from an EMBL/GenBank/DDBJ whole genome shotgun (WGS) entry which is preliminary data.</text>
</comment>
<dbReference type="EMBL" id="CADEPM010000002">
    <property type="protein sequence ID" value="CAB3399358.1"/>
    <property type="molecule type" value="Genomic_DNA"/>
</dbReference>
<dbReference type="SUPFAM" id="SSF56300">
    <property type="entry name" value="Metallo-dependent phosphatases"/>
    <property type="match status" value="1"/>
</dbReference>
<evidence type="ECO:0000256" key="1">
    <source>
        <dbReference type="SAM" id="SignalP"/>
    </source>
</evidence>
<dbReference type="GO" id="GO:0016787">
    <property type="term" value="F:hydrolase activity"/>
    <property type="evidence" value="ECO:0007669"/>
    <property type="project" value="InterPro"/>
</dbReference>
<dbReference type="AlphaFoldDB" id="A0A8S1EBR7"/>
<dbReference type="Gene3D" id="3.60.21.10">
    <property type="match status" value="1"/>
</dbReference>
<dbReference type="InterPro" id="IPR029052">
    <property type="entry name" value="Metallo-depent_PP-like"/>
</dbReference>
<feature type="chain" id="PRO_5035779726" description="Calcineurin-like phosphoesterase domain-containing protein" evidence="1">
    <location>
        <begin position="25"/>
        <end position="405"/>
    </location>
</feature>
<feature type="domain" description="Calcineurin-like phosphoesterase" evidence="2">
    <location>
        <begin position="99"/>
        <end position="184"/>
    </location>
</feature>
<dbReference type="Proteomes" id="UP000494206">
    <property type="component" value="Unassembled WGS sequence"/>
</dbReference>
<name>A0A8S1EBR7_9PELO</name>
<protein>
    <recommendedName>
        <fullName evidence="2">Calcineurin-like phosphoesterase domain-containing protein</fullName>
    </recommendedName>
</protein>
<evidence type="ECO:0000313" key="3">
    <source>
        <dbReference type="EMBL" id="CAB3399358.1"/>
    </source>
</evidence>
<evidence type="ECO:0000313" key="4">
    <source>
        <dbReference type="Proteomes" id="UP000494206"/>
    </source>
</evidence>
<organism evidence="3 4">
    <name type="scientific">Caenorhabditis bovis</name>
    <dbReference type="NCBI Taxonomy" id="2654633"/>
    <lineage>
        <taxon>Eukaryota</taxon>
        <taxon>Metazoa</taxon>
        <taxon>Ecdysozoa</taxon>
        <taxon>Nematoda</taxon>
        <taxon>Chromadorea</taxon>
        <taxon>Rhabditida</taxon>
        <taxon>Rhabditina</taxon>
        <taxon>Rhabditomorpha</taxon>
        <taxon>Rhabditoidea</taxon>
        <taxon>Rhabditidae</taxon>
        <taxon>Peloderinae</taxon>
        <taxon>Caenorhabditis</taxon>
    </lineage>
</organism>
<keyword evidence="1" id="KW-0732">Signal</keyword>
<accession>A0A8S1EBR7</accession>
<evidence type="ECO:0000259" key="2">
    <source>
        <dbReference type="Pfam" id="PF00149"/>
    </source>
</evidence>
<reference evidence="3 4" key="1">
    <citation type="submission" date="2020-04" db="EMBL/GenBank/DDBJ databases">
        <authorList>
            <person name="Laetsch R D."/>
            <person name="Stevens L."/>
            <person name="Kumar S."/>
            <person name="Blaxter L. M."/>
        </authorList>
    </citation>
    <scope>NUCLEOTIDE SEQUENCE [LARGE SCALE GENOMIC DNA]</scope>
</reference>
<dbReference type="Pfam" id="PF00149">
    <property type="entry name" value="Metallophos"/>
    <property type="match status" value="1"/>
</dbReference>
<dbReference type="OrthoDB" id="412308at2759"/>